<dbReference type="Proteomes" id="UP001255185">
    <property type="component" value="Unassembled WGS sequence"/>
</dbReference>
<keyword evidence="2" id="KW-1185">Reference proteome</keyword>
<evidence type="ECO:0000313" key="1">
    <source>
        <dbReference type="EMBL" id="MDR6969002.1"/>
    </source>
</evidence>
<accession>A0ABU1TT56</accession>
<dbReference type="EMBL" id="JAVDVI010000014">
    <property type="protein sequence ID" value="MDR6969002.1"/>
    <property type="molecule type" value="Genomic_DNA"/>
</dbReference>
<evidence type="ECO:0000313" key="2">
    <source>
        <dbReference type="Proteomes" id="UP001255185"/>
    </source>
</evidence>
<reference evidence="1 2" key="1">
    <citation type="submission" date="2023-07" db="EMBL/GenBank/DDBJ databases">
        <title>Sorghum-associated microbial communities from plants grown in Nebraska, USA.</title>
        <authorList>
            <person name="Schachtman D."/>
        </authorList>
    </citation>
    <scope>NUCLEOTIDE SEQUENCE [LARGE SCALE GENOMIC DNA]</scope>
    <source>
        <strain evidence="1 2">3773</strain>
    </source>
</reference>
<dbReference type="RefSeq" id="WP_310027692.1">
    <property type="nucleotide sequence ID" value="NZ_JAVDVI010000014.1"/>
</dbReference>
<dbReference type="InterPro" id="IPR020018">
    <property type="entry name" value="Motility-assoc_lipoprot_GldH"/>
</dbReference>
<proteinExistence type="predicted"/>
<organism evidence="1 2">
    <name type="scientific">Flavobacterium arsenatis</name>
    <dbReference type="NCBI Taxonomy" id="1484332"/>
    <lineage>
        <taxon>Bacteria</taxon>
        <taxon>Pseudomonadati</taxon>
        <taxon>Bacteroidota</taxon>
        <taxon>Flavobacteriia</taxon>
        <taxon>Flavobacteriales</taxon>
        <taxon>Flavobacteriaceae</taxon>
        <taxon>Flavobacterium</taxon>
    </lineage>
</organism>
<sequence>MKISRVVAVLMLVALSSCEKNTVYDKFERNFEEQRWQKTDVRTYEFEITQGATNYNMDIHFAHIFGYQFPSVLLLVTIENPDKTVTTKNITLEITDKNGKDNGDCAGDICDLYVNVFENLPLEVGKYKVTISHNFQGEYLPNILGFGIEVYASID</sequence>
<name>A0ABU1TT56_9FLAO</name>
<keyword evidence="1" id="KW-0449">Lipoprotein</keyword>
<protein>
    <submittedName>
        <fullName evidence="1">Gliding motility-associated lipoprotein GldH</fullName>
    </submittedName>
</protein>
<dbReference type="PROSITE" id="PS51257">
    <property type="entry name" value="PROKAR_LIPOPROTEIN"/>
    <property type="match status" value="1"/>
</dbReference>
<comment type="caution">
    <text evidence="1">The sequence shown here is derived from an EMBL/GenBank/DDBJ whole genome shotgun (WGS) entry which is preliminary data.</text>
</comment>
<dbReference type="Pfam" id="PF14109">
    <property type="entry name" value="GldH_lipo"/>
    <property type="match status" value="1"/>
</dbReference>
<gene>
    <name evidence="1" type="ORF">J2X31_003028</name>
</gene>